<feature type="compositionally biased region" description="Basic and acidic residues" evidence="1">
    <location>
        <begin position="467"/>
        <end position="479"/>
    </location>
</feature>
<keyword evidence="2" id="KW-1133">Transmembrane helix</keyword>
<sequence>MQGPPVVEGYCYQGAFFSPHHFAELKDMYDKQLLTYETACKQLPKVAAATRLGVPRELSTLKVFLEHGKPGKKRKRNVSERKQLERVVASVSKEILSTMKKEERQGKANGTLAPKGVILYFEGLDCSGKSSTGGLVQEALEQAGYSVGMRQYNRPPTAEQIARPWMDRFELPNPDVLFDLTDNSTDDKAADEDVRIGLVWDRGPVGDFVYGNLNDLPLQTKEKRYQEFRDFDRMCREKGILFLKLLFVTNRDSIAKTLGKRLAQKKMARDLKTWLQASGGKDESFEGLDAIEAHIDPTDFIAFNNYERNLRIFSNIALNTDSEANPWVVVNTGDRFAARKALMQSFRSHLELFRTGGKHCSRCCDKTDAEHKDAVEIDGMMKSKFHMTWRHSIYAWICFMGLLLLAFIYAENTDWTDSWYRVPTKYNITDLMNADDDQIVAFQPKPNGKAAKDTKEEDEANNNVQVAEKKAKTAKKDTGEAQEEEEEENGDTKDKAGKKM</sequence>
<dbReference type="Gene3D" id="3.40.50.300">
    <property type="entry name" value="P-loop containing nucleotide triphosphate hydrolases"/>
    <property type="match status" value="1"/>
</dbReference>
<feature type="compositionally biased region" description="Acidic residues" evidence="1">
    <location>
        <begin position="480"/>
        <end position="489"/>
    </location>
</feature>
<dbReference type="EMBL" id="JALLPJ020000778">
    <property type="protein sequence ID" value="KAL3783177.1"/>
    <property type="molecule type" value="Genomic_DNA"/>
</dbReference>
<protein>
    <submittedName>
        <fullName evidence="3">Uncharacterized protein</fullName>
    </submittedName>
</protein>
<keyword evidence="4" id="KW-1185">Reference proteome</keyword>
<evidence type="ECO:0000313" key="4">
    <source>
        <dbReference type="Proteomes" id="UP001530400"/>
    </source>
</evidence>
<name>A0ABD3P539_9STRA</name>
<comment type="caution">
    <text evidence="3">The sequence shown here is derived from an EMBL/GenBank/DDBJ whole genome shotgun (WGS) entry which is preliminary data.</text>
</comment>
<gene>
    <name evidence="3" type="ORF">ACHAWO_000439</name>
</gene>
<feature type="region of interest" description="Disordered" evidence="1">
    <location>
        <begin position="444"/>
        <end position="500"/>
    </location>
</feature>
<organism evidence="3 4">
    <name type="scientific">Cyclotella atomus</name>
    <dbReference type="NCBI Taxonomy" id="382360"/>
    <lineage>
        <taxon>Eukaryota</taxon>
        <taxon>Sar</taxon>
        <taxon>Stramenopiles</taxon>
        <taxon>Ochrophyta</taxon>
        <taxon>Bacillariophyta</taxon>
        <taxon>Coscinodiscophyceae</taxon>
        <taxon>Thalassiosirophycidae</taxon>
        <taxon>Stephanodiscales</taxon>
        <taxon>Stephanodiscaceae</taxon>
        <taxon>Cyclotella</taxon>
    </lineage>
</organism>
<feature type="compositionally biased region" description="Basic and acidic residues" evidence="1">
    <location>
        <begin position="490"/>
        <end position="500"/>
    </location>
</feature>
<accession>A0ABD3P539</accession>
<reference evidence="3 4" key="1">
    <citation type="submission" date="2024-10" db="EMBL/GenBank/DDBJ databases">
        <title>Updated reference genomes for cyclostephanoid diatoms.</title>
        <authorList>
            <person name="Roberts W.R."/>
            <person name="Alverson A.J."/>
        </authorList>
    </citation>
    <scope>NUCLEOTIDE SEQUENCE [LARGE SCALE GENOMIC DNA]</scope>
    <source>
        <strain evidence="3 4">AJA010-31</strain>
    </source>
</reference>
<dbReference type="SUPFAM" id="SSF52540">
    <property type="entry name" value="P-loop containing nucleoside triphosphate hydrolases"/>
    <property type="match status" value="1"/>
</dbReference>
<dbReference type="Proteomes" id="UP001530400">
    <property type="component" value="Unassembled WGS sequence"/>
</dbReference>
<feature type="transmembrane region" description="Helical" evidence="2">
    <location>
        <begin position="393"/>
        <end position="410"/>
    </location>
</feature>
<dbReference type="AlphaFoldDB" id="A0ABD3P539"/>
<evidence type="ECO:0000256" key="1">
    <source>
        <dbReference type="SAM" id="MobiDB-lite"/>
    </source>
</evidence>
<keyword evidence="2" id="KW-0812">Transmembrane</keyword>
<keyword evidence="2" id="KW-0472">Membrane</keyword>
<evidence type="ECO:0000313" key="3">
    <source>
        <dbReference type="EMBL" id="KAL3783177.1"/>
    </source>
</evidence>
<proteinExistence type="predicted"/>
<dbReference type="InterPro" id="IPR027417">
    <property type="entry name" value="P-loop_NTPase"/>
</dbReference>
<evidence type="ECO:0000256" key="2">
    <source>
        <dbReference type="SAM" id="Phobius"/>
    </source>
</evidence>